<dbReference type="PANTHER" id="PTHR10709:SF2">
    <property type="entry name" value="ACTIN-RELATED PROTEIN 2_3 COMPLEX SUBUNIT"/>
    <property type="match status" value="1"/>
</dbReference>
<dbReference type="PROSITE" id="PS50082">
    <property type="entry name" value="WD_REPEATS_2"/>
    <property type="match status" value="1"/>
</dbReference>
<dbReference type="PIRSF" id="PIRSF038093">
    <property type="entry name" value="ARP2/3_su1"/>
    <property type="match status" value="1"/>
</dbReference>
<evidence type="ECO:0000256" key="3">
    <source>
        <dbReference type="ARBA" id="ARBA00022490"/>
    </source>
</evidence>
<accession>A0AAW2Z7Q1</accession>
<dbReference type="Pfam" id="PF00400">
    <property type="entry name" value="WD40"/>
    <property type="match status" value="3"/>
</dbReference>
<comment type="similarity">
    <text evidence="2 8">Belongs to the WD repeat ARPC1 family.</text>
</comment>
<comment type="caution">
    <text evidence="10">The sequence shown here is derived from an EMBL/GenBank/DDBJ whole genome shotgun (WGS) entry which is preliminary data.</text>
</comment>
<evidence type="ECO:0000313" key="11">
    <source>
        <dbReference type="Proteomes" id="UP001431209"/>
    </source>
</evidence>
<comment type="function">
    <text evidence="8">Functions as component of the Arp2/3 complex which is involved in regulation of actin polymerization and together with an activating nucleation-promoting factor (NPF) mediates the formation of branched actin networks.</text>
</comment>
<dbReference type="InterPro" id="IPR036322">
    <property type="entry name" value="WD40_repeat_dom_sf"/>
</dbReference>
<dbReference type="InterPro" id="IPR015943">
    <property type="entry name" value="WD40/YVTN_repeat-like_dom_sf"/>
</dbReference>
<dbReference type="PANTHER" id="PTHR10709">
    <property type="entry name" value="ACTIN-RELATED PROTEIN 2/3 COMPLEX SUBUNIT 1"/>
    <property type="match status" value="1"/>
</dbReference>
<keyword evidence="3 8" id="KW-0963">Cytoplasm</keyword>
<evidence type="ECO:0000256" key="4">
    <source>
        <dbReference type="ARBA" id="ARBA00022574"/>
    </source>
</evidence>
<keyword evidence="5" id="KW-0677">Repeat</keyword>
<dbReference type="GO" id="GO:0034314">
    <property type="term" value="P:Arp2/3 complex-mediated actin nucleation"/>
    <property type="evidence" value="ECO:0007669"/>
    <property type="project" value="UniProtKB-UniRule"/>
</dbReference>
<dbReference type="Gene3D" id="2.130.10.10">
    <property type="entry name" value="YVTN repeat-like/Quinoprotein amine dehydrogenase"/>
    <property type="match status" value="1"/>
</dbReference>
<keyword evidence="7 8" id="KW-0206">Cytoskeleton</keyword>
<evidence type="ECO:0000256" key="1">
    <source>
        <dbReference type="ARBA" id="ARBA00004245"/>
    </source>
</evidence>
<evidence type="ECO:0000256" key="8">
    <source>
        <dbReference type="PIRNR" id="PIRNR038093"/>
    </source>
</evidence>
<name>A0AAW2Z7Q1_9EUKA</name>
<dbReference type="InterPro" id="IPR017383">
    <property type="entry name" value="ARPC1"/>
</dbReference>
<dbReference type="SMART" id="SM00320">
    <property type="entry name" value="WD40"/>
    <property type="match status" value="5"/>
</dbReference>
<evidence type="ECO:0000256" key="7">
    <source>
        <dbReference type="ARBA" id="ARBA00023212"/>
    </source>
</evidence>
<evidence type="ECO:0000256" key="5">
    <source>
        <dbReference type="ARBA" id="ARBA00022737"/>
    </source>
</evidence>
<organism evidence="10 11">
    <name type="scientific">Acrasis kona</name>
    <dbReference type="NCBI Taxonomy" id="1008807"/>
    <lineage>
        <taxon>Eukaryota</taxon>
        <taxon>Discoba</taxon>
        <taxon>Heterolobosea</taxon>
        <taxon>Tetramitia</taxon>
        <taxon>Eutetramitia</taxon>
        <taxon>Acrasidae</taxon>
        <taxon>Acrasis</taxon>
    </lineage>
</organism>
<evidence type="ECO:0000256" key="2">
    <source>
        <dbReference type="ARBA" id="ARBA00006260"/>
    </source>
</evidence>
<dbReference type="PROSITE" id="PS50294">
    <property type="entry name" value="WD_REPEATS_REGION"/>
    <property type="match status" value="1"/>
</dbReference>
<dbReference type="GO" id="GO:0005885">
    <property type="term" value="C:Arp2/3 protein complex"/>
    <property type="evidence" value="ECO:0007669"/>
    <property type="project" value="UniProtKB-UniRule"/>
</dbReference>
<keyword evidence="6 8" id="KW-0009">Actin-binding</keyword>
<evidence type="ECO:0000313" key="10">
    <source>
        <dbReference type="EMBL" id="KAL0484731.1"/>
    </source>
</evidence>
<evidence type="ECO:0000256" key="9">
    <source>
        <dbReference type="PROSITE-ProRule" id="PRU00221"/>
    </source>
</evidence>
<dbReference type="Proteomes" id="UP001431209">
    <property type="component" value="Unassembled WGS sequence"/>
</dbReference>
<keyword evidence="11" id="KW-1185">Reference proteome</keyword>
<gene>
    <name evidence="10" type="ORF">AKO1_011652</name>
</gene>
<proteinExistence type="inferred from homology"/>
<dbReference type="SUPFAM" id="SSF50978">
    <property type="entry name" value="WD40 repeat-like"/>
    <property type="match status" value="1"/>
</dbReference>
<dbReference type="GO" id="GO:0051015">
    <property type="term" value="F:actin filament binding"/>
    <property type="evidence" value="ECO:0007669"/>
    <property type="project" value="TreeGrafter"/>
</dbReference>
<dbReference type="AlphaFoldDB" id="A0AAW2Z7Q1"/>
<comment type="subcellular location">
    <subcellularLocation>
        <location evidence="1">Cytoplasm</location>
        <location evidence="1">Cytoskeleton</location>
    </subcellularLocation>
</comment>
<dbReference type="InterPro" id="IPR001680">
    <property type="entry name" value="WD40_rpt"/>
</dbReference>
<evidence type="ECO:0000256" key="6">
    <source>
        <dbReference type="ARBA" id="ARBA00023203"/>
    </source>
</evidence>
<reference evidence="10 11" key="1">
    <citation type="submission" date="2024-03" db="EMBL/GenBank/DDBJ databases">
        <title>The Acrasis kona genome and developmental transcriptomes reveal deep origins of eukaryotic multicellular pathways.</title>
        <authorList>
            <person name="Sheikh S."/>
            <person name="Fu C.-J."/>
            <person name="Brown M.W."/>
            <person name="Baldauf S.L."/>
        </authorList>
    </citation>
    <scope>NUCLEOTIDE SEQUENCE [LARGE SCALE GENOMIC DNA]</scope>
    <source>
        <strain evidence="10 11">ATCC MYA-3509</strain>
    </source>
</reference>
<keyword evidence="4 9" id="KW-0853">WD repeat</keyword>
<dbReference type="EMBL" id="JAOPGA020001067">
    <property type="protein sequence ID" value="KAL0484731.1"/>
    <property type="molecule type" value="Genomic_DNA"/>
</dbReference>
<sequence length="367" mass="40945">MSNFKASTTSVLVPTISCHAWNADRSRVAVCPNDSNIYIYKTNNSEDFQKWEVEHQLTEHDHLVTAIDWAPKTNRILSCSQDRNAYVWTYDNNDKKWVPELVLLRINRAATCCKWSPKENKFAVGSGAKLIGVCVYEDENKWWVSKMIKKPIKSTVLSVKWHPTDNSLLLCGSSDFKCRLFSAFIKKADEGKEVNKFGTCIAEYNAKGWVHDVEFSPSGNVVAYIGHDSTVTFVDRANGDKTTVVTIPELPLRTGIFLSENAFVAGGYDYTPLAFSNNGGEWKLNGKCDLAPQEKAATGGNVRSMFMKFQQVSTVTATTRHHNVINSILPYKSSGNNVTVFSTSALDGKVLTWQVSDLEKGLEGFKV</sequence>
<protein>
    <recommendedName>
        <fullName evidence="8">Actin-related protein 2/3 complex subunit</fullName>
    </recommendedName>
</protein>
<feature type="repeat" description="WD" evidence="9">
    <location>
        <begin position="57"/>
        <end position="98"/>
    </location>
</feature>